<protein>
    <submittedName>
        <fullName evidence="10">Aquaporin</fullName>
    </submittedName>
</protein>
<feature type="transmembrane region" description="Helical" evidence="9">
    <location>
        <begin position="123"/>
        <end position="147"/>
    </location>
</feature>
<evidence type="ECO:0000256" key="4">
    <source>
        <dbReference type="ARBA" id="ARBA00022475"/>
    </source>
</evidence>
<dbReference type="GO" id="GO:0015250">
    <property type="term" value="F:water channel activity"/>
    <property type="evidence" value="ECO:0007669"/>
    <property type="project" value="TreeGrafter"/>
</dbReference>
<gene>
    <name evidence="10" type="ORF">C2L71_04970</name>
</gene>
<dbReference type="InterPro" id="IPR022357">
    <property type="entry name" value="MIP_CS"/>
</dbReference>
<reference evidence="11" key="1">
    <citation type="submission" date="2018-01" db="EMBL/GenBank/DDBJ databases">
        <title>Rubneribacter badeniensis gen. nov., sp. nov., and Colonibacter rubneri, gen. nov., sp. nov., WGS of new members of the Eggerthellaceae.</title>
        <authorList>
            <person name="Danylec N."/>
            <person name="Stoll D.A."/>
            <person name="Doetsch A."/>
            <person name="Kulling S.E."/>
            <person name="Huch M."/>
        </authorList>
    </citation>
    <scope>NUCLEOTIDE SEQUENCE [LARGE SCALE GENOMIC DNA]</scope>
    <source>
        <strain evidence="11">ResAG-96</strain>
    </source>
</reference>
<evidence type="ECO:0000313" key="11">
    <source>
        <dbReference type="Proteomes" id="UP000236197"/>
    </source>
</evidence>
<organism evidence="10 11">
    <name type="scientific">Enteroscipio rubneri</name>
    <dbReference type="NCBI Taxonomy" id="2070686"/>
    <lineage>
        <taxon>Bacteria</taxon>
        <taxon>Bacillati</taxon>
        <taxon>Actinomycetota</taxon>
        <taxon>Coriobacteriia</taxon>
        <taxon>Eggerthellales</taxon>
        <taxon>Eggerthellaceae</taxon>
        <taxon>Enteroscipio</taxon>
    </lineage>
</organism>
<keyword evidence="6 9" id="KW-1133">Transmembrane helix</keyword>
<dbReference type="Proteomes" id="UP000236197">
    <property type="component" value="Unassembled WGS sequence"/>
</dbReference>
<dbReference type="SUPFAM" id="SSF81338">
    <property type="entry name" value="Aquaporin-like"/>
    <property type="match status" value="1"/>
</dbReference>
<dbReference type="InterPro" id="IPR000425">
    <property type="entry name" value="MIP"/>
</dbReference>
<dbReference type="PANTHER" id="PTHR19139">
    <property type="entry name" value="AQUAPORIN TRANSPORTER"/>
    <property type="match status" value="1"/>
</dbReference>
<keyword evidence="4" id="KW-1003">Cell membrane</keyword>
<keyword evidence="11" id="KW-1185">Reference proteome</keyword>
<keyword evidence="3 8" id="KW-0813">Transport</keyword>
<comment type="caution">
    <text evidence="10">The sequence shown here is derived from an EMBL/GenBank/DDBJ whole genome shotgun (WGS) entry which is preliminary data.</text>
</comment>
<feature type="transmembrane region" description="Helical" evidence="9">
    <location>
        <begin position="159"/>
        <end position="180"/>
    </location>
</feature>
<evidence type="ECO:0000256" key="3">
    <source>
        <dbReference type="ARBA" id="ARBA00022448"/>
    </source>
</evidence>
<comment type="similarity">
    <text evidence="2 8">Belongs to the MIP/aquaporin (TC 1.A.8) family.</text>
</comment>
<evidence type="ECO:0000256" key="8">
    <source>
        <dbReference type="RuleBase" id="RU000477"/>
    </source>
</evidence>
<comment type="subcellular location">
    <subcellularLocation>
        <location evidence="1">Cell membrane</location>
        <topology evidence="1">Multi-pass membrane protein</topology>
    </subcellularLocation>
</comment>
<evidence type="ECO:0000256" key="6">
    <source>
        <dbReference type="ARBA" id="ARBA00022989"/>
    </source>
</evidence>
<dbReference type="PANTHER" id="PTHR19139:SF199">
    <property type="entry name" value="MIP17260P"/>
    <property type="match status" value="1"/>
</dbReference>
<dbReference type="InterPro" id="IPR023271">
    <property type="entry name" value="Aquaporin-like"/>
</dbReference>
<accession>A0A2K2UC68</accession>
<name>A0A2K2UC68_9ACTN</name>
<dbReference type="OrthoDB" id="9807293at2"/>
<keyword evidence="5 8" id="KW-0812">Transmembrane</keyword>
<dbReference type="Gene3D" id="1.20.1080.10">
    <property type="entry name" value="Glycerol uptake facilitator protein"/>
    <property type="match status" value="1"/>
</dbReference>
<evidence type="ECO:0000256" key="1">
    <source>
        <dbReference type="ARBA" id="ARBA00004651"/>
    </source>
</evidence>
<dbReference type="GO" id="GO:0005886">
    <property type="term" value="C:plasma membrane"/>
    <property type="evidence" value="ECO:0007669"/>
    <property type="project" value="UniProtKB-SubCell"/>
</dbReference>
<feature type="transmembrane region" description="Helical" evidence="9">
    <location>
        <begin position="209"/>
        <end position="230"/>
    </location>
</feature>
<feature type="transmembrane region" description="Helical" evidence="9">
    <location>
        <begin position="81"/>
        <end position="103"/>
    </location>
</feature>
<dbReference type="InterPro" id="IPR034294">
    <property type="entry name" value="Aquaporin_transptr"/>
</dbReference>
<feature type="transmembrane region" description="Helical" evidence="9">
    <location>
        <begin position="37"/>
        <end position="60"/>
    </location>
</feature>
<keyword evidence="7 9" id="KW-0472">Membrane</keyword>
<dbReference type="PROSITE" id="PS00221">
    <property type="entry name" value="MIP"/>
    <property type="match status" value="1"/>
</dbReference>
<dbReference type="PRINTS" id="PR00783">
    <property type="entry name" value="MINTRINSICP"/>
</dbReference>
<dbReference type="AlphaFoldDB" id="A0A2K2UC68"/>
<dbReference type="RefSeq" id="WP_103264681.1">
    <property type="nucleotide sequence ID" value="NZ_CABMLE010000004.1"/>
</dbReference>
<evidence type="ECO:0000313" key="10">
    <source>
        <dbReference type="EMBL" id="PNV67879.1"/>
    </source>
</evidence>
<proteinExistence type="inferred from homology"/>
<evidence type="ECO:0000256" key="5">
    <source>
        <dbReference type="ARBA" id="ARBA00022692"/>
    </source>
</evidence>
<sequence>MEAPSMKKYAAECLGTFVLTLFGCGSAAIAGAVLGTLGIAMAFGLSIIAMAFVIGNVSGCHINPAVSLGLFLDKRLSARDLIGYWIAQFIGGIVAAAVLALIISMCDLGGVLVTGLGCDGYEAASAVGITVVGAVIVEIILTCIFVLSVLGSTADERTAPFAGIIIGLTLTFVHIMGIPLTGTSVNPARSFGPALLMALNGDMTALSQVWVFIVCPLVGATCAAGIWAAFKKKSKAVSAA</sequence>
<evidence type="ECO:0000256" key="2">
    <source>
        <dbReference type="ARBA" id="ARBA00006175"/>
    </source>
</evidence>
<dbReference type="EMBL" id="PPEK01000004">
    <property type="protein sequence ID" value="PNV67879.1"/>
    <property type="molecule type" value="Genomic_DNA"/>
</dbReference>
<dbReference type="Pfam" id="PF00230">
    <property type="entry name" value="MIP"/>
    <property type="match status" value="1"/>
</dbReference>
<evidence type="ECO:0000256" key="7">
    <source>
        <dbReference type="ARBA" id="ARBA00023136"/>
    </source>
</evidence>
<evidence type="ECO:0000256" key="9">
    <source>
        <dbReference type="SAM" id="Phobius"/>
    </source>
</evidence>
<dbReference type="PROSITE" id="PS51257">
    <property type="entry name" value="PROKAR_LIPOPROTEIN"/>
    <property type="match status" value="1"/>
</dbReference>